<dbReference type="Pfam" id="PF11755">
    <property type="entry name" value="DUF3311"/>
    <property type="match status" value="1"/>
</dbReference>
<evidence type="ECO:0000313" key="2">
    <source>
        <dbReference type="EMBL" id="REH41273.1"/>
    </source>
</evidence>
<evidence type="ECO:0000256" key="1">
    <source>
        <dbReference type="SAM" id="Phobius"/>
    </source>
</evidence>
<dbReference type="RefSeq" id="WP_116178427.1">
    <property type="nucleotide sequence ID" value="NZ_CP144375.1"/>
</dbReference>
<dbReference type="EMBL" id="QUNO01000012">
    <property type="protein sequence ID" value="REH41273.1"/>
    <property type="molecule type" value="Genomic_DNA"/>
</dbReference>
<protein>
    <submittedName>
        <fullName evidence="2">Uncharacterized protein DUF3311</fullName>
    </submittedName>
</protein>
<accession>A0A3E0HB52</accession>
<dbReference type="PANTHER" id="PTHR40034:SF1">
    <property type="entry name" value="BSL5891 PROTEIN"/>
    <property type="match status" value="1"/>
</dbReference>
<keyword evidence="1" id="KW-0812">Transmembrane</keyword>
<name>A0A3E0HB52_9PSEU</name>
<organism evidence="2 3">
    <name type="scientific">Kutzneria buriramensis</name>
    <dbReference type="NCBI Taxonomy" id="1045776"/>
    <lineage>
        <taxon>Bacteria</taxon>
        <taxon>Bacillati</taxon>
        <taxon>Actinomycetota</taxon>
        <taxon>Actinomycetes</taxon>
        <taxon>Pseudonocardiales</taxon>
        <taxon>Pseudonocardiaceae</taxon>
        <taxon>Kutzneria</taxon>
    </lineage>
</organism>
<keyword evidence="3" id="KW-1185">Reference proteome</keyword>
<proteinExistence type="predicted"/>
<sequence length="64" mass="7198">MRLRHLLGVLPVLGMLGGVWFADRTEPYVLGLPFILFWMVAWVVLTSVVLAVIYKLDPANRSGE</sequence>
<dbReference type="OrthoDB" id="4950461at2"/>
<feature type="transmembrane region" description="Helical" evidence="1">
    <location>
        <begin position="31"/>
        <end position="54"/>
    </location>
</feature>
<dbReference type="Proteomes" id="UP000256269">
    <property type="component" value="Unassembled WGS sequence"/>
</dbReference>
<keyword evidence="1" id="KW-0472">Membrane</keyword>
<gene>
    <name evidence="2" type="ORF">BCF44_112357</name>
</gene>
<keyword evidence="1" id="KW-1133">Transmembrane helix</keyword>
<evidence type="ECO:0000313" key="3">
    <source>
        <dbReference type="Proteomes" id="UP000256269"/>
    </source>
</evidence>
<dbReference type="InterPro" id="IPR021741">
    <property type="entry name" value="DUF3311"/>
</dbReference>
<comment type="caution">
    <text evidence="2">The sequence shown here is derived from an EMBL/GenBank/DDBJ whole genome shotgun (WGS) entry which is preliminary data.</text>
</comment>
<dbReference type="PANTHER" id="PTHR40034">
    <property type="entry name" value="BSL5891 PROTEIN"/>
    <property type="match status" value="1"/>
</dbReference>
<dbReference type="AlphaFoldDB" id="A0A3E0HB52"/>
<reference evidence="2 3" key="1">
    <citation type="submission" date="2018-08" db="EMBL/GenBank/DDBJ databases">
        <title>Genomic Encyclopedia of Archaeal and Bacterial Type Strains, Phase II (KMG-II): from individual species to whole genera.</title>
        <authorList>
            <person name="Goeker M."/>
        </authorList>
    </citation>
    <scope>NUCLEOTIDE SEQUENCE [LARGE SCALE GENOMIC DNA]</scope>
    <source>
        <strain evidence="2 3">DSM 45791</strain>
    </source>
</reference>